<comment type="caution">
    <text evidence="1">The sequence shown here is derived from an EMBL/GenBank/DDBJ whole genome shotgun (WGS) entry which is preliminary data.</text>
</comment>
<organism evidence="1">
    <name type="scientific">Desulfacinum infernum</name>
    <dbReference type="NCBI Taxonomy" id="35837"/>
    <lineage>
        <taxon>Bacteria</taxon>
        <taxon>Pseudomonadati</taxon>
        <taxon>Thermodesulfobacteriota</taxon>
        <taxon>Syntrophobacteria</taxon>
        <taxon>Syntrophobacterales</taxon>
        <taxon>Syntrophobacteraceae</taxon>
        <taxon>Desulfacinum</taxon>
    </lineage>
</organism>
<protein>
    <submittedName>
        <fullName evidence="1">Uncharacterized protein</fullName>
    </submittedName>
</protein>
<gene>
    <name evidence="1" type="ORF">ENS06_08240</name>
</gene>
<sequence length="204" mass="21531">MVEVLDLKDLMENGSPAMALTRSDVLVVAAEKPREVSYTAQALAEGALNASVKIFAVPGQGSITEGLTTLCCPQATSAAAALDLCLFAVAGFVGPGIICTSLSDLQDILEPAGPRVAVYGQAKDMHETWLQCTRRFLSWREFSHGHRVPSCAFILLAPRDMNFLDVGESLRLTYEGVPEGCLAISTAVVVPSHFGIVAVVPAAA</sequence>
<dbReference type="AlphaFoldDB" id="A0A832EJA3"/>
<evidence type="ECO:0000313" key="1">
    <source>
        <dbReference type="EMBL" id="HFK97299.1"/>
    </source>
</evidence>
<proteinExistence type="predicted"/>
<name>A0A832EJA3_9BACT</name>
<reference evidence="1" key="1">
    <citation type="journal article" date="2020" name="mSystems">
        <title>Genome- and Community-Level Interaction Insights into Carbon Utilization and Element Cycling Functions of Hydrothermarchaeota in Hydrothermal Sediment.</title>
        <authorList>
            <person name="Zhou Z."/>
            <person name="Liu Y."/>
            <person name="Xu W."/>
            <person name="Pan J."/>
            <person name="Luo Z.H."/>
            <person name="Li M."/>
        </authorList>
    </citation>
    <scope>NUCLEOTIDE SEQUENCE [LARGE SCALE GENOMIC DNA]</scope>
    <source>
        <strain evidence="1">SpSt-456</strain>
    </source>
</reference>
<accession>A0A832EJA3</accession>
<dbReference type="EMBL" id="DSTK01000023">
    <property type="protein sequence ID" value="HFK97299.1"/>
    <property type="molecule type" value="Genomic_DNA"/>
</dbReference>